<proteinExistence type="predicted"/>
<dbReference type="RefSeq" id="WP_262575627.1">
    <property type="nucleotide sequence ID" value="NZ_JAOQKJ010000014.1"/>
</dbReference>
<accession>A0ABT2T6R9</accession>
<organism evidence="1 2">
    <name type="scientific">Suilimivivens aceti</name>
    <dbReference type="NCBI Taxonomy" id="2981774"/>
    <lineage>
        <taxon>Bacteria</taxon>
        <taxon>Bacillati</taxon>
        <taxon>Bacillota</taxon>
        <taxon>Clostridia</taxon>
        <taxon>Lachnospirales</taxon>
        <taxon>Lachnospiraceae</taxon>
        <taxon>Suilimivivens</taxon>
    </lineage>
</organism>
<dbReference type="Proteomes" id="UP001652432">
    <property type="component" value="Unassembled WGS sequence"/>
</dbReference>
<reference evidence="1 2" key="1">
    <citation type="journal article" date="2021" name="ISME Commun">
        <title>Automated analysis of genomic sequences facilitates high-throughput and comprehensive description of bacteria.</title>
        <authorList>
            <person name="Hitch T.C.A."/>
        </authorList>
    </citation>
    <scope>NUCLEOTIDE SEQUENCE [LARGE SCALE GENOMIC DNA]</scope>
    <source>
        <strain evidence="1 2">Sanger_18</strain>
    </source>
</reference>
<keyword evidence="2" id="KW-1185">Reference proteome</keyword>
<sequence length="202" mass="22782">MKNLLNYQSSEYDCAPVSVTNGIRYLFEREEIYPDMIKGVMIYGMDSYNDQGEPCKYGTSPACMEFMADWLTRFGQMHNFPISCHTVSGDNVALKEGSPVLDALEKGGAVALRLYLEVPHYVLATGVEDDCLLLFDPFYEEPGHPEFDAEYHTEGITFIFDQPKKANRKVALSRLNGTGKGFYEMGDPLERKALIMFNTAAR</sequence>
<comment type="caution">
    <text evidence="1">The sequence shown here is derived from an EMBL/GenBank/DDBJ whole genome shotgun (WGS) entry which is preliminary data.</text>
</comment>
<evidence type="ECO:0000313" key="1">
    <source>
        <dbReference type="EMBL" id="MCU6745602.1"/>
    </source>
</evidence>
<gene>
    <name evidence="1" type="ORF">OCV77_14095</name>
</gene>
<name>A0ABT2T6R9_9FIRM</name>
<dbReference type="EMBL" id="JAOQKJ010000014">
    <property type="protein sequence ID" value="MCU6745602.1"/>
    <property type="molecule type" value="Genomic_DNA"/>
</dbReference>
<evidence type="ECO:0000313" key="2">
    <source>
        <dbReference type="Proteomes" id="UP001652432"/>
    </source>
</evidence>
<protein>
    <submittedName>
        <fullName evidence="1">Peptidase C39</fullName>
    </submittedName>
</protein>